<evidence type="ECO:0000313" key="3">
    <source>
        <dbReference type="Proteomes" id="UP001139474"/>
    </source>
</evidence>
<protein>
    <submittedName>
        <fullName evidence="2">Uncharacterized protein</fullName>
    </submittedName>
</protein>
<proteinExistence type="predicted"/>
<keyword evidence="1" id="KW-0472">Membrane</keyword>
<gene>
    <name evidence="2" type="ORF">NJR55_05075</name>
</gene>
<comment type="caution">
    <text evidence="2">The sequence shown here is derived from an EMBL/GenBank/DDBJ whole genome shotgun (WGS) entry which is preliminary data.</text>
</comment>
<sequence>MASLNLLQWREQSLWLRYRALHCLGILLLLIVGILSVQWVISYESYLGNLKHQLAEQKLALEEQSVLQQRWEQYQNQQQLQKAFIQRKHTSHEMLNAFYALLERTHHQLQQRELSLSQSQMKLTAIYRQIQQVNEQYLWLEKQLASPVLKQQLLPQQGVVFSYIRSQKSADSGAQPNG</sequence>
<feature type="transmembrane region" description="Helical" evidence="1">
    <location>
        <begin position="21"/>
        <end position="41"/>
    </location>
</feature>
<evidence type="ECO:0000256" key="1">
    <source>
        <dbReference type="SAM" id="Phobius"/>
    </source>
</evidence>
<accession>A0A9X2FVW9</accession>
<keyword evidence="1" id="KW-1133">Transmembrane helix</keyword>
<keyword evidence="3" id="KW-1185">Reference proteome</keyword>
<dbReference type="Proteomes" id="UP001139474">
    <property type="component" value="Unassembled WGS sequence"/>
</dbReference>
<reference evidence="2" key="1">
    <citation type="submission" date="2022-06" db="EMBL/GenBank/DDBJ databases">
        <title>Idiomarina rhizosphaerae M1R2S28.</title>
        <authorList>
            <person name="Sun J.-Q."/>
            <person name="Li L.-F."/>
        </authorList>
    </citation>
    <scope>NUCLEOTIDE SEQUENCE</scope>
    <source>
        <strain evidence="2">M1R2S28</strain>
    </source>
</reference>
<dbReference type="AlphaFoldDB" id="A0A9X2FVW9"/>
<evidence type="ECO:0000313" key="2">
    <source>
        <dbReference type="EMBL" id="MCP1338960.1"/>
    </source>
</evidence>
<dbReference type="EMBL" id="JAMZDE010000005">
    <property type="protein sequence ID" value="MCP1338960.1"/>
    <property type="molecule type" value="Genomic_DNA"/>
</dbReference>
<keyword evidence="1" id="KW-0812">Transmembrane</keyword>
<organism evidence="2 3">
    <name type="scientific">Idiomarina rhizosphaerae</name>
    <dbReference type="NCBI Taxonomy" id="2961572"/>
    <lineage>
        <taxon>Bacteria</taxon>
        <taxon>Pseudomonadati</taxon>
        <taxon>Pseudomonadota</taxon>
        <taxon>Gammaproteobacteria</taxon>
        <taxon>Alteromonadales</taxon>
        <taxon>Idiomarinaceae</taxon>
        <taxon>Idiomarina</taxon>
    </lineage>
</organism>
<name>A0A9X2FVW9_9GAMM</name>
<dbReference type="RefSeq" id="WP_253618423.1">
    <property type="nucleotide sequence ID" value="NZ_JAMZDE010000005.1"/>
</dbReference>